<keyword evidence="1 5" id="KW-0597">Phosphoprotein</keyword>
<dbReference type="InterPro" id="IPR000792">
    <property type="entry name" value="Tscrpt_reg_LuxR_C"/>
</dbReference>
<evidence type="ECO:0000256" key="3">
    <source>
        <dbReference type="ARBA" id="ARBA00023125"/>
    </source>
</evidence>
<dbReference type="SUPFAM" id="SSF46894">
    <property type="entry name" value="C-terminal effector domain of the bipartite response regulators"/>
    <property type="match status" value="1"/>
</dbReference>
<dbReference type="EMBL" id="BAABBV010000001">
    <property type="protein sequence ID" value="GAA4157774.1"/>
    <property type="molecule type" value="Genomic_DNA"/>
</dbReference>
<dbReference type="PRINTS" id="PR00038">
    <property type="entry name" value="HTHLUXR"/>
</dbReference>
<dbReference type="InterPro" id="IPR011006">
    <property type="entry name" value="CheY-like_superfamily"/>
</dbReference>
<evidence type="ECO:0000256" key="1">
    <source>
        <dbReference type="ARBA" id="ARBA00022553"/>
    </source>
</evidence>
<feature type="domain" description="HTH luxR-type" evidence="6">
    <location>
        <begin position="167"/>
        <end position="232"/>
    </location>
</feature>
<dbReference type="Gene3D" id="3.40.50.2300">
    <property type="match status" value="1"/>
</dbReference>
<dbReference type="InterPro" id="IPR001789">
    <property type="entry name" value="Sig_transdc_resp-reg_receiver"/>
</dbReference>
<dbReference type="PANTHER" id="PTHR43214:SF24">
    <property type="entry name" value="TRANSCRIPTIONAL REGULATORY PROTEIN NARL-RELATED"/>
    <property type="match status" value="1"/>
</dbReference>
<dbReference type="SMART" id="SM00421">
    <property type="entry name" value="HTH_LUXR"/>
    <property type="match status" value="1"/>
</dbReference>
<dbReference type="Proteomes" id="UP001415169">
    <property type="component" value="Unassembled WGS sequence"/>
</dbReference>
<feature type="domain" description="Response regulatory" evidence="7">
    <location>
        <begin position="16"/>
        <end position="132"/>
    </location>
</feature>
<evidence type="ECO:0000256" key="5">
    <source>
        <dbReference type="PROSITE-ProRule" id="PRU00169"/>
    </source>
</evidence>
<dbReference type="SUPFAM" id="SSF52172">
    <property type="entry name" value="CheY-like"/>
    <property type="match status" value="1"/>
</dbReference>
<keyword evidence="2" id="KW-0805">Transcription regulation</keyword>
<evidence type="ECO:0000259" key="6">
    <source>
        <dbReference type="PROSITE" id="PS50043"/>
    </source>
</evidence>
<reference evidence="8" key="1">
    <citation type="journal article" date="2014" name="Int. J. Syst. Evol. Microbiol.">
        <title>Complete genome of a new Firmicutes species belonging to the dominant human colonic microbiota ('Ruminococcus bicirculans') reveals two chromosomes and a selective capacity to utilize plant glucans.</title>
        <authorList>
            <consortium name="NISC Comparative Sequencing Program"/>
            <person name="Wegmann U."/>
            <person name="Louis P."/>
            <person name="Goesmann A."/>
            <person name="Henrissat B."/>
            <person name="Duncan S.H."/>
            <person name="Flint H.J."/>
        </authorList>
    </citation>
    <scope>NUCLEOTIDE SEQUENCE</scope>
    <source>
        <strain evidence="8">JCM 17590</strain>
    </source>
</reference>
<dbReference type="InterPro" id="IPR039420">
    <property type="entry name" value="WalR-like"/>
</dbReference>
<evidence type="ECO:0000313" key="9">
    <source>
        <dbReference type="Proteomes" id="UP001415169"/>
    </source>
</evidence>
<dbReference type="PROSITE" id="PS50110">
    <property type="entry name" value="RESPONSE_REGULATORY"/>
    <property type="match status" value="1"/>
</dbReference>
<dbReference type="CDD" id="cd17535">
    <property type="entry name" value="REC_NarL-like"/>
    <property type="match status" value="1"/>
</dbReference>
<evidence type="ECO:0000256" key="4">
    <source>
        <dbReference type="ARBA" id="ARBA00023163"/>
    </source>
</evidence>
<keyword evidence="3" id="KW-0238">DNA-binding</keyword>
<accession>A0ABP7ZIP4</accession>
<dbReference type="SMART" id="SM00448">
    <property type="entry name" value="REC"/>
    <property type="match status" value="1"/>
</dbReference>
<reference evidence="8" key="2">
    <citation type="submission" date="2023-12" db="EMBL/GenBank/DDBJ databases">
        <authorList>
            <person name="Sun Q."/>
            <person name="Inoue M."/>
        </authorList>
    </citation>
    <scope>NUCLEOTIDE SEQUENCE</scope>
    <source>
        <strain evidence="8">JCM 17590</strain>
    </source>
</reference>
<dbReference type="PROSITE" id="PS50043">
    <property type="entry name" value="HTH_LUXR_2"/>
    <property type="match status" value="1"/>
</dbReference>
<protein>
    <submittedName>
        <fullName evidence="8">Response regulator transcription factor</fullName>
    </submittedName>
</protein>
<feature type="modified residue" description="4-aspartylphosphate" evidence="5">
    <location>
        <position position="67"/>
    </location>
</feature>
<name>A0ABP7ZIP4_9MICO</name>
<dbReference type="CDD" id="cd06170">
    <property type="entry name" value="LuxR_C_like"/>
    <property type="match status" value="1"/>
</dbReference>
<dbReference type="PANTHER" id="PTHR43214">
    <property type="entry name" value="TWO-COMPONENT RESPONSE REGULATOR"/>
    <property type="match status" value="1"/>
</dbReference>
<sequence length="241" mass="24764">MTARAATAAQAPTPTRVMVVDDQAMVRMGLAMMVDAEDDLAVVGSAGDGAAAVALSAELRPDVVLMDVRMPGVDGIAATRAITAAGTAGAIVIVTTFDDEAYLLDGVRAGASGFLLKDAGPELIAAGIRAAHAGDTLIAPSMTRALLEQRLRAEADATAGRPPAPGESAVLDSLSPRERDVLGALARGASNADIARQLWLSEATVKTHLSNVMAKTGTTNRVQVAVFAYESGFLRPGWLES</sequence>
<evidence type="ECO:0000313" key="8">
    <source>
        <dbReference type="EMBL" id="GAA4157774.1"/>
    </source>
</evidence>
<dbReference type="InterPro" id="IPR016032">
    <property type="entry name" value="Sig_transdc_resp-reg_C-effctor"/>
</dbReference>
<dbReference type="Pfam" id="PF00072">
    <property type="entry name" value="Response_reg"/>
    <property type="match status" value="1"/>
</dbReference>
<organism evidence="8 9">
    <name type="scientific">Gryllotalpicola daejeonensis</name>
    <dbReference type="NCBI Taxonomy" id="993087"/>
    <lineage>
        <taxon>Bacteria</taxon>
        <taxon>Bacillati</taxon>
        <taxon>Actinomycetota</taxon>
        <taxon>Actinomycetes</taxon>
        <taxon>Micrococcales</taxon>
        <taxon>Microbacteriaceae</taxon>
        <taxon>Gryllotalpicola</taxon>
    </lineage>
</organism>
<dbReference type="InterPro" id="IPR058245">
    <property type="entry name" value="NreC/VraR/RcsB-like_REC"/>
</dbReference>
<evidence type="ECO:0000259" key="7">
    <source>
        <dbReference type="PROSITE" id="PS50110"/>
    </source>
</evidence>
<keyword evidence="9" id="KW-1185">Reference proteome</keyword>
<evidence type="ECO:0000256" key="2">
    <source>
        <dbReference type="ARBA" id="ARBA00023015"/>
    </source>
</evidence>
<dbReference type="Pfam" id="PF00196">
    <property type="entry name" value="GerE"/>
    <property type="match status" value="1"/>
</dbReference>
<dbReference type="PROSITE" id="PS00622">
    <property type="entry name" value="HTH_LUXR_1"/>
    <property type="match status" value="1"/>
</dbReference>
<comment type="caution">
    <text evidence="8">The sequence shown here is derived from an EMBL/GenBank/DDBJ whole genome shotgun (WGS) entry which is preliminary data.</text>
</comment>
<dbReference type="RefSeq" id="WP_344790618.1">
    <property type="nucleotide sequence ID" value="NZ_BAABBV010000001.1"/>
</dbReference>
<gene>
    <name evidence="8" type="ORF">GCM10022286_09690</name>
</gene>
<keyword evidence="4" id="KW-0804">Transcription</keyword>
<proteinExistence type="predicted"/>